<evidence type="ECO:0000256" key="4">
    <source>
        <dbReference type="ARBA" id="ARBA00022989"/>
    </source>
</evidence>
<keyword evidence="4 6" id="KW-1133">Transmembrane helix</keyword>
<evidence type="ECO:0000256" key="3">
    <source>
        <dbReference type="ARBA" id="ARBA00022692"/>
    </source>
</evidence>
<keyword evidence="3 6" id="KW-0812">Transmembrane</keyword>
<dbReference type="EC" id="2.3.2.3" evidence="6"/>
<feature type="transmembrane region" description="Helical" evidence="6">
    <location>
        <begin position="228"/>
        <end position="250"/>
    </location>
</feature>
<gene>
    <name evidence="6" type="primary">mprF</name>
    <name evidence="7" type="ORF">MOO46_03120</name>
</gene>
<keyword evidence="5 6" id="KW-0472">Membrane</keyword>
<keyword evidence="6" id="KW-0046">Antibiotic resistance</keyword>
<feature type="transmembrane region" description="Helical" evidence="6">
    <location>
        <begin position="7"/>
        <end position="24"/>
    </location>
</feature>
<feature type="transmembrane region" description="Helical" evidence="6">
    <location>
        <begin position="152"/>
        <end position="178"/>
    </location>
</feature>
<dbReference type="RefSeq" id="WP_249511535.1">
    <property type="nucleotide sequence ID" value="NZ_CP093362.1"/>
</dbReference>
<evidence type="ECO:0000256" key="1">
    <source>
        <dbReference type="ARBA" id="ARBA00004651"/>
    </source>
</evidence>
<evidence type="ECO:0000313" key="8">
    <source>
        <dbReference type="Proteomes" id="UP000831859"/>
    </source>
</evidence>
<organism evidence="7 8">
    <name type="scientific">Apilactobacillus apisilvae</name>
    <dbReference type="NCBI Taxonomy" id="2923364"/>
    <lineage>
        <taxon>Bacteria</taxon>
        <taxon>Bacillati</taxon>
        <taxon>Bacillota</taxon>
        <taxon>Bacilli</taxon>
        <taxon>Lactobacillales</taxon>
        <taxon>Lactobacillaceae</taxon>
        <taxon>Apilactobacillus</taxon>
    </lineage>
</organism>
<sequence length="342" mass="39581">MSKKNIITFICMFLFGAFIFWYFIRDIEINILVKDFFTINWWWILVAVICMALYLGLEAIITKMIVDTQSKHFTFKDALRVPLVEQLFNGITPFSSGGQPGQLYVLVQTGVDAGKASSALLMKFIIFQGMIVINFLLSLIIGFHYIEEKLHYLAIFVVFGFIIHLFVIALLILIMYWYSFTKKMIDTIIKPLHFFVSNERFNKIKNLIDDKVDTFHQESIKIAKQWKLMFKIILVTFFQLAFYYLIPYFIMLSLGFNKVNIIVVVSLHVLIFMIISLFPIPGGAGGAEYSFEALFKSYITNSTKLVLALMIWRLLTYYLGMILGAIALFIKPDKVSKNIDNK</sequence>
<comment type="subcellular location">
    <subcellularLocation>
        <location evidence="1 6">Cell membrane</location>
        <topology evidence="1 6">Multi-pass membrane protein</topology>
    </subcellularLocation>
</comment>
<evidence type="ECO:0000256" key="6">
    <source>
        <dbReference type="RuleBase" id="RU363042"/>
    </source>
</evidence>
<feature type="transmembrane region" description="Helical" evidence="6">
    <location>
        <begin position="124"/>
        <end position="146"/>
    </location>
</feature>
<keyword evidence="8" id="KW-1185">Reference proteome</keyword>
<dbReference type="InterPro" id="IPR022791">
    <property type="entry name" value="L-PG_synthase/AglD"/>
</dbReference>
<accession>A0ABY4PIE5</accession>
<feature type="transmembrane region" description="Helical" evidence="6">
    <location>
        <begin position="262"/>
        <end position="284"/>
    </location>
</feature>
<protein>
    <recommendedName>
        <fullName evidence="6">Phosphatidylglycerol lysyltransferase</fullName>
        <ecNumber evidence="6">2.3.2.3</ecNumber>
    </recommendedName>
    <alternativeName>
        <fullName evidence="6">Lysylphosphatidylglycerol synthase</fullName>
    </alternativeName>
</protein>
<feature type="transmembrane region" description="Helical" evidence="6">
    <location>
        <begin position="305"/>
        <end position="330"/>
    </location>
</feature>
<evidence type="ECO:0000313" key="7">
    <source>
        <dbReference type="EMBL" id="UQS85564.1"/>
    </source>
</evidence>
<proteinExistence type="inferred from homology"/>
<keyword evidence="2" id="KW-1003">Cell membrane</keyword>
<dbReference type="Pfam" id="PF03706">
    <property type="entry name" value="LPG_synthase_TM"/>
    <property type="match status" value="1"/>
</dbReference>
<comment type="similarity">
    <text evidence="6">Belongs to the LPG synthase family.</text>
</comment>
<keyword evidence="6" id="KW-0443">Lipid metabolism</keyword>
<evidence type="ECO:0000256" key="2">
    <source>
        <dbReference type="ARBA" id="ARBA00022475"/>
    </source>
</evidence>
<feature type="transmembrane region" description="Helical" evidence="6">
    <location>
        <begin position="39"/>
        <end position="61"/>
    </location>
</feature>
<dbReference type="PANTHER" id="PTHR37693:SF1">
    <property type="entry name" value="INTEGRAL MEMBRANE PROTEIN"/>
    <property type="match status" value="1"/>
</dbReference>
<name>A0ABY4PIE5_9LACO</name>
<dbReference type="Proteomes" id="UP000831859">
    <property type="component" value="Chromosome"/>
</dbReference>
<keyword evidence="6" id="KW-0808">Transferase</keyword>
<evidence type="ECO:0000256" key="5">
    <source>
        <dbReference type="ARBA" id="ARBA00023136"/>
    </source>
</evidence>
<dbReference type="NCBIfam" id="TIGR00374">
    <property type="entry name" value="flippase-like domain"/>
    <property type="match status" value="1"/>
</dbReference>
<comment type="catalytic activity">
    <reaction evidence="6">
        <text>L-lysyl-tRNA(Lys) + a 1,2-diacyl-sn-glycero-3-phospho-(1'-sn-glycerol) = a 1,2-diacyl-sn-glycero-3-phospho-1'-(3'-O-L-lysyl)-sn-glycerol + tRNA(Lys)</text>
        <dbReference type="Rhea" id="RHEA:10668"/>
        <dbReference type="Rhea" id="RHEA-COMP:9696"/>
        <dbReference type="Rhea" id="RHEA-COMP:9697"/>
        <dbReference type="ChEBI" id="CHEBI:64716"/>
        <dbReference type="ChEBI" id="CHEBI:75792"/>
        <dbReference type="ChEBI" id="CHEBI:78442"/>
        <dbReference type="ChEBI" id="CHEBI:78529"/>
        <dbReference type="EC" id="2.3.2.3"/>
    </reaction>
</comment>
<dbReference type="EMBL" id="CP093362">
    <property type="protein sequence ID" value="UQS85564.1"/>
    <property type="molecule type" value="Genomic_DNA"/>
</dbReference>
<comment type="function">
    <text evidence="6">Catalyzes the transfer of a lysyl group from L-lysyl-tRNA(Lys) to membrane-bound phosphatidylglycerol (PG), which produces lysylphosphatidylglycerol (LPG), a major component of the bacterial membrane with a positive net charge. LPG synthesis contributes to bacterial virulence as it is involved in the resistance mechanism against cationic antimicrobial peptides (CAMP) produces by the host's immune system (defensins, cathelicidins) and by the competing microorganisms.</text>
</comment>
<reference evidence="7 8" key="1">
    <citation type="journal article" date="2022" name="Int. J. Syst. Evol. Microbiol.">
        <title>Apilactobacillus apisilvae sp. nov., Nicolia spurrieriana gen. nov. sp. nov., Bombilactobacillus folatiphilus sp. nov. and Bombilactobacillus thymidiniphilus sp. nov., four new lactic acid bacterial isolates from stingless bees Tetragonula carbonaria and Austroplebeia australis.</title>
        <authorList>
            <person name="Oliphant S.A."/>
            <person name="Watson-Haigh N.S."/>
            <person name="Sumby K.M."/>
            <person name="Gardner J."/>
            <person name="Groom S."/>
            <person name="Jiranek V."/>
        </authorList>
    </citation>
    <scope>NUCLEOTIDE SEQUENCE [LARGE SCALE GENOMIC DNA]</scope>
    <source>
        <strain evidence="7 8">SG5_A10</strain>
    </source>
</reference>
<dbReference type="PANTHER" id="PTHR37693">
    <property type="entry name" value="PHOSPHATIDYLGLYCEROL LYSYLTRANSFERASE"/>
    <property type="match status" value="1"/>
</dbReference>